<evidence type="ECO:0000313" key="3">
    <source>
        <dbReference type="Proteomes" id="UP000824123"/>
    </source>
</evidence>
<feature type="transmembrane region" description="Helical" evidence="1">
    <location>
        <begin position="170"/>
        <end position="192"/>
    </location>
</feature>
<feature type="transmembrane region" description="Helical" evidence="1">
    <location>
        <begin position="198"/>
        <end position="218"/>
    </location>
</feature>
<reference evidence="2" key="2">
    <citation type="journal article" date="2021" name="PeerJ">
        <title>Extensive microbial diversity within the chicken gut microbiome revealed by metagenomics and culture.</title>
        <authorList>
            <person name="Gilroy R."/>
            <person name="Ravi A."/>
            <person name="Getino M."/>
            <person name="Pursley I."/>
            <person name="Horton D.L."/>
            <person name="Alikhan N.F."/>
            <person name="Baker D."/>
            <person name="Gharbi K."/>
            <person name="Hall N."/>
            <person name="Watson M."/>
            <person name="Adriaenssens E.M."/>
            <person name="Foster-Nyarko E."/>
            <person name="Jarju S."/>
            <person name="Secka A."/>
            <person name="Antonio M."/>
            <person name="Oren A."/>
            <person name="Chaudhuri R.R."/>
            <person name="La Ragione R."/>
            <person name="Hildebrand F."/>
            <person name="Pallen M.J."/>
        </authorList>
    </citation>
    <scope>NUCLEOTIDE SEQUENCE</scope>
    <source>
        <strain evidence="2">ChiSxjej2B14-8506</strain>
    </source>
</reference>
<dbReference type="Proteomes" id="UP000824123">
    <property type="component" value="Unassembled WGS sequence"/>
</dbReference>
<keyword evidence="1" id="KW-0812">Transmembrane</keyword>
<feature type="transmembrane region" description="Helical" evidence="1">
    <location>
        <begin position="247"/>
        <end position="268"/>
    </location>
</feature>
<dbReference type="EMBL" id="DVNK01000025">
    <property type="protein sequence ID" value="HIU46289.1"/>
    <property type="molecule type" value="Genomic_DNA"/>
</dbReference>
<protein>
    <submittedName>
        <fullName evidence="2">Uncharacterized protein</fullName>
    </submittedName>
</protein>
<name>A0A9D1LQM1_9FIRM</name>
<sequence>MKQTNMRLGRALSRLRRWSDANMDIMRSAWPLYRAVAGRAAVIAGVLLVAPYVLVALLTMQAVSYDLGRGLQMVTGVGYVGDWAGAIVGRLQALSSLTSLLSYAMELLLLPGACAAFALIFATRWQGMALNLSEVWRRVRPLIMRIVMAGFAVMIASNFAQLAVSLVSGLLSMVAGLLSFIPVIGMLVYWVVCAALMVIWLGMALLELAVLMFTMLTMTGEDGARGQLLNNTLRVLWGGRRDVLPSVGWLMTACALALIVCAAVYGVVLAAAGAVAAIVAALIVLALVACAAIPLMCAFLTVLYMREHERQGGRTYIYTRQD</sequence>
<accession>A0A9D1LQM1</accession>
<reference evidence="2" key="1">
    <citation type="submission" date="2020-10" db="EMBL/GenBank/DDBJ databases">
        <authorList>
            <person name="Gilroy R."/>
        </authorList>
    </citation>
    <scope>NUCLEOTIDE SEQUENCE</scope>
    <source>
        <strain evidence="2">ChiSxjej2B14-8506</strain>
    </source>
</reference>
<dbReference type="AlphaFoldDB" id="A0A9D1LQM1"/>
<gene>
    <name evidence="2" type="ORF">IAC59_03405</name>
</gene>
<feature type="transmembrane region" description="Helical" evidence="1">
    <location>
        <begin position="36"/>
        <end position="58"/>
    </location>
</feature>
<evidence type="ECO:0000256" key="1">
    <source>
        <dbReference type="SAM" id="Phobius"/>
    </source>
</evidence>
<feature type="transmembrane region" description="Helical" evidence="1">
    <location>
        <begin position="142"/>
        <end position="163"/>
    </location>
</feature>
<organism evidence="2 3">
    <name type="scientific">Candidatus Fimadaptatus faecigallinarum</name>
    <dbReference type="NCBI Taxonomy" id="2840814"/>
    <lineage>
        <taxon>Bacteria</taxon>
        <taxon>Bacillati</taxon>
        <taxon>Bacillota</taxon>
        <taxon>Clostridia</taxon>
        <taxon>Eubacteriales</taxon>
        <taxon>Candidatus Fimadaptatus</taxon>
    </lineage>
</organism>
<feature type="transmembrane region" description="Helical" evidence="1">
    <location>
        <begin position="100"/>
        <end position="122"/>
    </location>
</feature>
<keyword evidence="1" id="KW-0472">Membrane</keyword>
<comment type="caution">
    <text evidence="2">The sequence shown here is derived from an EMBL/GenBank/DDBJ whole genome shotgun (WGS) entry which is preliminary data.</text>
</comment>
<evidence type="ECO:0000313" key="2">
    <source>
        <dbReference type="EMBL" id="HIU46289.1"/>
    </source>
</evidence>
<proteinExistence type="predicted"/>
<keyword evidence="1" id="KW-1133">Transmembrane helix</keyword>
<feature type="transmembrane region" description="Helical" evidence="1">
    <location>
        <begin position="274"/>
        <end position="304"/>
    </location>
</feature>